<dbReference type="Proteomes" id="UP000253508">
    <property type="component" value="Unassembled WGS sequence"/>
</dbReference>
<keyword evidence="2" id="KW-0238">DNA-binding</keyword>
<dbReference type="InterPro" id="IPR028082">
    <property type="entry name" value="Peripla_BP_I"/>
</dbReference>
<dbReference type="InterPro" id="IPR046335">
    <property type="entry name" value="LacI/GalR-like_sensor"/>
</dbReference>
<dbReference type="SUPFAM" id="SSF53822">
    <property type="entry name" value="Periplasmic binding protein-like I"/>
    <property type="match status" value="1"/>
</dbReference>
<keyword evidence="3" id="KW-0804">Transcription</keyword>
<evidence type="ECO:0000256" key="2">
    <source>
        <dbReference type="ARBA" id="ARBA00023125"/>
    </source>
</evidence>
<evidence type="ECO:0000256" key="1">
    <source>
        <dbReference type="ARBA" id="ARBA00023015"/>
    </source>
</evidence>
<evidence type="ECO:0000313" key="5">
    <source>
        <dbReference type="EMBL" id="RCK60224.1"/>
    </source>
</evidence>
<dbReference type="GO" id="GO:0003700">
    <property type="term" value="F:DNA-binding transcription factor activity"/>
    <property type="evidence" value="ECO:0007669"/>
    <property type="project" value="TreeGrafter"/>
</dbReference>
<reference evidence="5 6" key="1">
    <citation type="submission" date="2018-07" db="EMBL/GenBank/DDBJ databases">
        <title>Microbacterium endoborsara sp. nov., a novel actinobacterium isolated from Borszczowia aralocaspica.</title>
        <authorList>
            <person name="An D."/>
        </authorList>
    </citation>
    <scope>NUCLEOTIDE SEQUENCE [LARGE SCALE GENOMIC DNA]</scope>
    <source>
        <strain evidence="5 6">C1.15228</strain>
    </source>
</reference>
<dbReference type="OrthoDB" id="9785139at2"/>
<name>A0A367Y2X9_9MICO</name>
<dbReference type="AlphaFoldDB" id="A0A367Y2X9"/>
<evidence type="ECO:0000313" key="6">
    <source>
        <dbReference type="Proteomes" id="UP000253508"/>
    </source>
</evidence>
<organism evidence="5 6">
    <name type="scientific">Microbacterium sorbitolivorans</name>
    <dbReference type="NCBI Taxonomy" id="1867410"/>
    <lineage>
        <taxon>Bacteria</taxon>
        <taxon>Bacillati</taxon>
        <taxon>Actinomycetota</taxon>
        <taxon>Actinomycetes</taxon>
        <taxon>Micrococcales</taxon>
        <taxon>Microbacteriaceae</taxon>
        <taxon>Microbacterium</taxon>
    </lineage>
</organism>
<dbReference type="GO" id="GO:0000976">
    <property type="term" value="F:transcription cis-regulatory region binding"/>
    <property type="evidence" value="ECO:0007669"/>
    <property type="project" value="TreeGrafter"/>
</dbReference>
<accession>A0A367Y2X9</accession>
<protein>
    <submittedName>
        <fullName evidence="5">LacI family transcriptional regulator</fullName>
    </submittedName>
</protein>
<dbReference type="Gene3D" id="3.40.50.2300">
    <property type="match status" value="2"/>
</dbReference>
<proteinExistence type="predicted"/>
<dbReference type="PANTHER" id="PTHR30146:SF109">
    <property type="entry name" value="HTH-TYPE TRANSCRIPTIONAL REGULATOR GALS"/>
    <property type="match status" value="1"/>
</dbReference>
<comment type="caution">
    <text evidence="5">The sequence shown here is derived from an EMBL/GenBank/DDBJ whole genome shotgun (WGS) entry which is preliminary data.</text>
</comment>
<feature type="domain" description="Transcriptional regulator LacI/GalR-like sensor" evidence="4">
    <location>
        <begin position="81"/>
        <end position="216"/>
    </location>
</feature>
<evidence type="ECO:0000259" key="4">
    <source>
        <dbReference type="Pfam" id="PF13377"/>
    </source>
</evidence>
<keyword evidence="1" id="KW-0805">Transcription regulation</keyword>
<dbReference type="PANTHER" id="PTHR30146">
    <property type="entry name" value="LACI-RELATED TRANSCRIPTIONAL REPRESSOR"/>
    <property type="match status" value="1"/>
</dbReference>
<dbReference type="EMBL" id="QORO01000002">
    <property type="protein sequence ID" value="RCK60224.1"/>
    <property type="molecule type" value="Genomic_DNA"/>
</dbReference>
<evidence type="ECO:0000256" key="3">
    <source>
        <dbReference type="ARBA" id="ARBA00023163"/>
    </source>
</evidence>
<sequence length="230" mass="24517">MRAEDVRGADPVPGRSARVNHPARCLWAVGQLRREHATIHGLARQLGTSWKTVWRAVEPELVKLAADESRFDGVTGDLTFPSAVSRRATYLATFERLGLESLGGVPGSWAAASGFDAVAALPDDTPPFALIAANDIVATGALRAALVRGWSVPGHMSLTGWDDNEQSAYLVPSLTSVVLDREELDKNSMRRLIAAVRGESPPAPATGLQRVIWRESIGAPSGVADLGFST</sequence>
<keyword evidence="6" id="KW-1185">Reference proteome</keyword>
<gene>
    <name evidence="5" type="ORF">DTO57_08920</name>
</gene>
<dbReference type="Pfam" id="PF13377">
    <property type="entry name" value="Peripla_BP_3"/>
    <property type="match status" value="1"/>
</dbReference>